<dbReference type="SUPFAM" id="SSF51161">
    <property type="entry name" value="Trimeric LpxA-like enzymes"/>
    <property type="match status" value="1"/>
</dbReference>
<dbReference type="InterPro" id="IPR027777">
    <property type="entry name" value="DCTN6"/>
</dbReference>
<feature type="compositionally biased region" description="Low complexity" evidence="7">
    <location>
        <begin position="1"/>
        <end position="10"/>
    </location>
</feature>
<gene>
    <name evidence="8" type="ORF">GP486_001761</name>
</gene>
<comment type="caution">
    <text evidence="8">The sequence shown here is derived from an EMBL/GenBank/DDBJ whole genome shotgun (WGS) entry which is preliminary data.</text>
</comment>
<name>A0A9P8RSB6_9PEZI</name>
<evidence type="ECO:0000256" key="1">
    <source>
        <dbReference type="ARBA" id="ARBA00004245"/>
    </source>
</evidence>
<feature type="region of interest" description="Disordered" evidence="7">
    <location>
        <begin position="1"/>
        <end position="25"/>
    </location>
</feature>
<dbReference type="GO" id="GO:0005869">
    <property type="term" value="C:dynactin complex"/>
    <property type="evidence" value="ECO:0007669"/>
    <property type="project" value="InterPro"/>
</dbReference>
<sequence>MSRKPAASKSSSKDKGSSRPPSTFHHTAVIADTTTISGIHTLHVGASTVIHPRTTILTHSAPVQIGSHCLISDLSTIGICTPTFSPKNKRASHAVNIGDHVIIEPGCVVEGCVGDGTVLEAGAKVGRGAVVGNWCRVPPLGIVGEGQCVQDGEVVLGGVLGSRKDGVSTVGRELRGVVGAMRGDCEASLLTKSGRTAKITGSSTDND</sequence>
<evidence type="ECO:0000256" key="5">
    <source>
        <dbReference type="ARBA" id="ARBA00023212"/>
    </source>
</evidence>
<reference evidence="8" key="1">
    <citation type="submission" date="2021-03" db="EMBL/GenBank/DDBJ databases">
        <title>Comparative genomics and phylogenomic investigation of the class Geoglossomycetes provide insights into ecological specialization and systematics.</title>
        <authorList>
            <person name="Melie T."/>
            <person name="Pirro S."/>
            <person name="Miller A.N."/>
            <person name="Quandt A."/>
        </authorList>
    </citation>
    <scope>NUCLEOTIDE SEQUENCE</scope>
    <source>
        <strain evidence="8">CAQ_001_2017</strain>
    </source>
</reference>
<organism evidence="8 9">
    <name type="scientific">Trichoglossum hirsutum</name>
    <dbReference type="NCBI Taxonomy" id="265104"/>
    <lineage>
        <taxon>Eukaryota</taxon>
        <taxon>Fungi</taxon>
        <taxon>Dikarya</taxon>
        <taxon>Ascomycota</taxon>
        <taxon>Pezizomycotina</taxon>
        <taxon>Geoglossomycetes</taxon>
        <taxon>Geoglossales</taxon>
        <taxon>Geoglossaceae</taxon>
        <taxon>Trichoglossum</taxon>
    </lineage>
</organism>
<comment type="subcellular location">
    <subcellularLocation>
        <location evidence="1">Cytoplasm</location>
        <location evidence="1">Cytoskeleton</location>
    </subcellularLocation>
</comment>
<dbReference type="EMBL" id="JAGHQM010000169">
    <property type="protein sequence ID" value="KAH0564853.1"/>
    <property type="molecule type" value="Genomic_DNA"/>
</dbReference>
<evidence type="ECO:0000256" key="7">
    <source>
        <dbReference type="SAM" id="MobiDB-lite"/>
    </source>
</evidence>
<keyword evidence="4" id="KW-0963">Cytoplasm</keyword>
<evidence type="ECO:0000313" key="8">
    <source>
        <dbReference type="EMBL" id="KAH0564853.1"/>
    </source>
</evidence>
<keyword evidence="9" id="KW-1185">Reference proteome</keyword>
<comment type="function">
    <text evidence="6">Part of the dynactin complex that activates the molecular motor dynein for ultra-processive transport along microtubules.</text>
</comment>
<evidence type="ECO:0000256" key="2">
    <source>
        <dbReference type="ARBA" id="ARBA00007719"/>
    </source>
</evidence>
<evidence type="ECO:0000256" key="6">
    <source>
        <dbReference type="ARBA" id="ARBA00034687"/>
    </source>
</evidence>
<dbReference type="InterPro" id="IPR011004">
    <property type="entry name" value="Trimer_LpxA-like_sf"/>
</dbReference>
<dbReference type="PANTHER" id="PTHR13072">
    <property type="entry name" value="DYNACTIN 6"/>
    <property type="match status" value="1"/>
</dbReference>
<evidence type="ECO:0000256" key="3">
    <source>
        <dbReference type="ARBA" id="ARBA00016573"/>
    </source>
</evidence>
<comment type="similarity">
    <text evidence="2">Belongs to the dynactin subunits 5/6 family. Dynactin subunit 6 subfamily.</text>
</comment>
<dbReference type="Proteomes" id="UP000750711">
    <property type="component" value="Unassembled WGS sequence"/>
</dbReference>
<proteinExistence type="inferred from homology"/>
<keyword evidence="5" id="KW-0206">Cytoskeleton</keyword>
<evidence type="ECO:0000256" key="4">
    <source>
        <dbReference type="ARBA" id="ARBA00022490"/>
    </source>
</evidence>
<dbReference type="Gene3D" id="2.160.10.10">
    <property type="entry name" value="Hexapeptide repeat proteins"/>
    <property type="match status" value="1"/>
</dbReference>
<accession>A0A9P8RSB6</accession>
<protein>
    <recommendedName>
        <fullName evidence="3">Dynactin subunit 6</fullName>
    </recommendedName>
</protein>
<dbReference type="GO" id="GO:0070840">
    <property type="term" value="F:dynein complex binding"/>
    <property type="evidence" value="ECO:0007669"/>
    <property type="project" value="TreeGrafter"/>
</dbReference>
<dbReference type="GO" id="GO:0007052">
    <property type="term" value="P:mitotic spindle organization"/>
    <property type="evidence" value="ECO:0007669"/>
    <property type="project" value="TreeGrafter"/>
</dbReference>
<evidence type="ECO:0000313" key="9">
    <source>
        <dbReference type="Proteomes" id="UP000750711"/>
    </source>
</evidence>
<dbReference type="PANTHER" id="PTHR13072:SF0">
    <property type="entry name" value="DYNACTIN SUBUNIT 6"/>
    <property type="match status" value="1"/>
</dbReference>
<dbReference type="AlphaFoldDB" id="A0A9P8RSB6"/>